<feature type="transmembrane region" description="Helical" evidence="6">
    <location>
        <begin position="72"/>
        <end position="94"/>
    </location>
</feature>
<proteinExistence type="predicted"/>
<keyword evidence="4 6" id="KW-1133">Transmembrane helix</keyword>
<evidence type="ECO:0000313" key="8">
    <source>
        <dbReference type="Proteomes" id="UP000215931"/>
    </source>
</evidence>
<dbReference type="InterPro" id="IPR001123">
    <property type="entry name" value="LeuE-type"/>
</dbReference>
<comment type="caution">
    <text evidence="7">The sequence shown here is derived from an EMBL/GenBank/DDBJ whole genome shotgun (WGS) entry which is preliminary data.</text>
</comment>
<dbReference type="PANTHER" id="PTHR30086:SF20">
    <property type="entry name" value="ARGININE EXPORTER PROTEIN ARGO-RELATED"/>
    <property type="match status" value="1"/>
</dbReference>
<feature type="transmembrane region" description="Helical" evidence="6">
    <location>
        <begin position="121"/>
        <end position="141"/>
    </location>
</feature>
<evidence type="ECO:0000256" key="6">
    <source>
        <dbReference type="SAM" id="Phobius"/>
    </source>
</evidence>
<dbReference type="Proteomes" id="UP000215931">
    <property type="component" value="Unassembled WGS sequence"/>
</dbReference>
<evidence type="ECO:0000256" key="5">
    <source>
        <dbReference type="ARBA" id="ARBA00023136"/>
    </source>
</evidence>
<accession>A0A271K846</accession>
<evidence type="ECO:0000256" key="2">
    <source>
        <dbReference type="ARBA" id="ARBA00022475"/>
    </source>
</evidence>
<feature type="transmembrane region" description="Helical" evidence="6">
    <location>
        <begin position="42"/>
        <end position="66"/>
    </location>
</feature>
<dbReference type="PANTHER" id="PTHR30086">
    <property type="entry name" value="ARGININE EXPORTER PROTEIN ARGO"/>
    <property type="match status" value="1"/>
</dbReference>
<reference evidence="7 8" key="1">
    <citation type="submission" date="2017-08" db="EMBL/GenBank/DDBJ databases">
        <title>Mesorhizobium wenxinae sp. nov., a novel rhizobial species isolated from root nodules of chickpea (Cicer arietinum L.).</title>
        <authorList>
            <person name="Zhang J."/>
        </authorList>
    </citation>
    <scope>NUCLEOTIDE SEQUENCE [LARGE SCALE GENOMIC DNA]</scope>
    <source>
        <strain evidence="8">WYCCWR 10019</strain>
    </source>
</reference>
<feature type="transmembrane region" description="Helical" evidence="6">
    <location>
        <begin position="6"/>
        <end position="30"/>
    </location>
</feature>
<evidence type="ECO:0000256" key="4">
    <source>
        <dbReference type="ARBA" id="ARBA00022989"/>
    </source>
</evidence>
<evidence type="ECO:0000256" key="1">
    <source>
        <dbReference type="ARBA" id="ARBA00004651"/>
    </source>
</evidence>
<evidence type="ECO:0000313" key="7">
    <source>
        <dbReference type="EMBL" id="PAP91928.1"/>
    </source>
</evidence>
<dbReference type="GO" id="GO:0005886">
    <property type="term" value="C:plasma membrane"/>
    <property type="evidence" value="ECO:0007669"/>
    <property type="project" value="UniProtKB-SubCell"/>
</dbReference>
<feature type="transmembrane region" description="Helical" evidence="6">
    <location>
        <begin position="161"/>
        <end position="182"/>
    </location>
</feature>
<evidence type="ECO:0000256" key="3">
    <source>
        <dbReference type="ARBA" id="ARBA00022692"/>
    </source>
</evidence>
<dbReference type="OrthoDB" id="9804822at2"/>
<dbReference type="PIRSF" id="PIRSF006324">
    <property type="entry name" value="LeuE"/>
    <property type="match status" value="1"/>
</dbReference>
<dbReference type="GO" id="GO:0015171">
    <property type="term" value="F:amino acid transmembrane transporter activity"/>
    <property type="evidence" value="ECO:0007669"/>
    <property type="project" value="TreeGrafter"/>
</dbReference>
<sequence length="216" mass="22161">MPELPNYLAFLVAVLGYQLSGPGPDMLLVISRGIGQGRRAALATATGCVFAGVIQIPLLAIGLASLITSSSIAYGLLQVLGAAYLIAIGTKFLLVRNEAETNSIVAAKEGGLAGAFRQGMICNLTNPTALVFMLAVLPQFVHASTGSSAMQFIVLGTTMKATGLLVLGAVALASGAVGAWLARNSGFLVWQERLAGAIMIAVGIKLLLAAIIPGRR</sequence>
<organism evidence="7 8">
    <name type="scientific">Mesorhizobium wenxiniae</name>
    <dbReference type="NCBI Taxonomy" id="2014805"/>
    <lineage>
        <taxon>Bacteria</taxon>
        <taxon>Pseudomonadati</taxon>
        <taxon>Pseudomonadota</taxon>
        <taxon>Alphaproteobacteria</taxon>
        <taxon>Hyphomicrobiales</taxon>
        <taxon>Phyllobacteriaceae</taxon>
        <taxon>Mesorhizobium</taxon>
    </lineage>
</organism>
<dbReference type="AlphaFoldDB" id="A0A271K846"/>
<dbReference type="Pfam" id="PF01810">
    <property type="entry name" value="LysE"/>
    <property type="match status" value="1"/>
</dbReference>
<name>A0A271K846_9HYPH</name>
<gene>
    <name evidence="7" type="ORF">CIT31_31285</name>
</gene>
<protein>
    <submittedName>
        <fullName evidence="7">Amino acid transporter</fullName>
    </submittedName>
</protein>
<keyword evidence="2" id="KW-1003">Cell membrane</keyword>
<feature type="transmembrane region" description="Helical" evidence="6">
    <location>
        <begin position="194"/>
        <end position="212"/>
    </location>
</feature>
<keyword evidence="5 6" id="KW-0472">Membrane</keyword>
<keyword evidence="8" id="KW-1185">Reference proteome</keyword>
<comment type="subcellular location">
    <subcellularLocation>
        <location evidence="1">Cell membrane</location>
        <topology evidence="1">Multi-pass membrane protein</topology>
    </subcellularLocation>
</comment>
<dbReference type="EMBL" id="NPKH01000039">
    <property type="protein sequence ID" value="PAP91928.1"/>
    <property type="molecule type" value="Genomic_DNA"/>
</dbReference>
<keyword evidence="3 6" id="KW-0812">Transmembrane</keyword>